<name>A0A6J4QZQ1_9ACTN</name>
<dbReference type="GO" id="GO:0016787">
    <property type="term" value="F:hydrolase activity"/>
    <property type="evidence" value="ECO:0007669"/>
    <property type="project" value="InterPro"/>
</dbReference>
<keyword evidence="1" id="KW-0479">Metal-binding</keyword>
<evidence type="ECO:0000313" key="4">
    <source>
        <dbReference type="EMBL" id="CAA9451232.1"/>
    </source>
</evidence>
<dbReference type="SUPFAM" id="SSF53927">
    <property type="entry name" value="Cytidine deaminase-like"/>
    <property type="match status" value="1"/>
</dbReference>
<dbReference type="CDD" id="cd01285">
    <property type="entry name" value="nucleoside_deaminase"/>
    <property type="match status" value="1"/>
</dbReference>
<dbReference type="InterPro" id="IPR016192">
    <property type="entry name" value="APOBEC/CMP_deaminase_Zn-bd"/>
</dbReference>
<sequence length="152" mass="16207">MNHERFMRRAIEIARGNPDAPFGCVIADGETGEILAEGLNDAQKSPILHGETAAVMDLVEKRPDVDPAGLVLYTTAEPCPMCSGAILWSGIPRVVLGTRLETLKGLGFPHIDLSSTEVSARCSFGGFEVVHGVLQTECDALFEGLARRADGS</sequence>
<evidence type="ECO:0000256" key="1">
    <source>
        <dbReference type="ARBA" id="ARBA00022723"/>
    </source>
</evidence>
<dbReference type="GO" id="GO:0008270">
    <property type="term" value="F:zinc ion binding"/>
    <property type="evidence" value="ECO:0007669"/>
    <property type="project" value="InterPro"/>
</dbReference>
<dbReference type="PANTHER" id="PTHR11079:SF162">
    <property type="entry name" value="RIBOFLAVIN BIOSYNTHESIS PROTEIN PYRD, CHLOROPLASTIC"/>
    <property type="match status" value="1"/>
</dbReference>
<dbReference type="PROSITE" id="PS00903">
    <property type="entry name" value="CYT_DCMP_DEAMINASES_1"/>
    <property type="match status" value="1"/>
</dbReference>
<organism evidence="4">
    <name type="scientific">uncultured Rubrobacteraceae bacterium</name>
    <dbReference type="NCBI Taxonomy" id="349277"/>
    <lineage>
        <taxon>Bacteria</taxon>
        <taxon>Bacillati</taxon>
        <taxon>Actinomycetota</taxon>
        <taxon>Rubrobacteria</taxon>
        <taxon>Rubrobacterales</taxon>
        <taxon>Rubrobacteraceae</taxon>
        <taxon>environmental samples</taxon>
    </lineage>
</organism>
<feature type="domain" description="CMP/dCMP-type deaminase" evidence="3">
    <location>
        <begin position="1"/>
        <end position="109"/>
    </location>
</feature>
<gene>
    <name evidence="4" type="ORF">AVDCRST_MAG02-1055</name>
</gene>
<dbReference type="EMBL" id="CADCVH010000031">
    <property type="protein sequence ID" value="CAA9451232.1"/>
    <property type="molecule type" value="Genomic_DNA"/>
</dbReference>
<dbReference type="InterPro" id="IPR002125">
    <property type="entry name" value="CMP_dCMP_dom"/>
</dbReference>
<dbReference type="Gene3D" id="3.40.140.10">
    <property type="entry name" value="Cytidine Deaminase, domain 2"/>
    <property type="match status" value="1"/>
</dbReference>
<dbReference type="AlphaFoldDB" id="A0A6J4QZQ1"/>
<dbReference type="Pfam" id="PF00383">
    <property type="entry name" value="dCMP_cyt_deam_1"/>
    <property type="match status" value="1"/>
</dbReference>
<dbReference type="PROSITE" id="PS51747">
    <property type="entry name" value="CYT_DCMP_DEAMINASES_2"/>
    <property type="match status" value="1"/>
</dbReference>
<protein>
    <recommendedName>
        <fullName evidence="3">CMP/dCMP-type deaminase domain-containing protein</fullName>
    </recommendedName>
</protein>
<reference evidence="4" key="1">
    <citation type="submission" date="2020-02" db="EMBL/GenBank/DDBJ databases">
        <authorList>
            <person name="Meier V. D."/>
        </authorList>
    </citation>
    <scope>NUCLEOTIDE SEQUENCE</scope>
    <source>
        <strain evidence="4">AVDCRST_MAG02</strain>
    </source>
</reference>
<keyword evidence="2" id="KW-0862">Zinc</keyword>
<proteinExistence type="predicted"/>
<dbReference type="InterPro" id="IPR016193">
    <property type="entry name" value="Cytidine_deaminase-like"/>
</dbReference>
<dbReference type="PANTHER" id="PTHR11079">
    <property type="entry name" value="CYTOSINE DEAMINASE FAMILY MEMBER"/>
    <property type="match status" value="1"/>
</dbReference>
<accession>A0A6J4QZQ1</accession>
<evidence type="ECO:0000256" key="2">
    <source>
        <dbReference type="ARBA" id="ARBA00022833"/>
    </source>
</evidence>
<evidence type="ECO:0000259" key="3">
    <source>
        <dbReference type="PROSITE" id="PS51747"/>
    </source>
</evidence>